<evidence type="ECO:0000313" key="1">
    <source>
        <dbReference type="EMBL" id="JAH77264.1"/>
    </source>
</evidence>
<sequence length="15" mass="1838">MWTLSRVNQFWPADS</sequence>
<accession>A0A0E9VGM5</accession>
<reference evidence="1" key="1">
    <citation type="submission" date="2014-11" db="EMBL/GenBank/DDBJ databases">
        <authorList>
            <person name="Amaro Gonzalez C."/>
        </authorList>
    </citation>
    <scope>NUCLEOTIDE SEQUENCE</scope>
</reference>
<organism evidence="1">
    <name type="scientific">Anguilla anguilla</name>
    <name type="common">European freshwater eel</name>
    <name type="synonym">Muraena anguilla</name>
    <dbReference type="NCBI Taxonomy" id="7936"/>
    <lineage>
        <taxon>Eukaryota</taxon>
        <taxon>Metazoa</taxon>
        <taxon>Chordata</taxon>
        <taxon>Craniata</taxon>
        <taxon>Vertebrata</taxon>
        <taxon>Euteleostomi</taxon>
        <taxon>Actinopterygii</taxon>
        <taxon>Neopterygii</taxon>
        <taxon>Teleostei</taxon>
        <taxon>Anguilliformes</taxon>
        <taxon>Anguillidae</taxon>
        <taxon>Anguilla</taxon>
    </lineage>
</organism>
<dbReference type="EMBL" id="GBXM01031313">
    <property type="protein sequence ID" value="JAH77264.1"/>
    <property type="molecule type" value="Transcribed_RNA"/>
</dbReference>
<reference evidence="1" key="2">
    <citation type="journal article" date="2015" name="Fish Shellfish Immunol.">
        <title>Early steps in the European eel (Anguilla anguilla)-Vibrio vulnificus interaction in the gills: Role of the RtxA13 toxin.</title>
        <authorList>
            <person name="Callol A."/>
            <person name="Pajuelo D."/>
            <person name="Ebbesson L."/>
            <person name="Teles M."/>
            <person name="MacKenzie S."/>
            <person name="Amaro C."/>
        </authorList>
    </citation>
    <scope>NUCLEOTIDE SEQUENCE</scope>
</reference>
<proteinExistence type="predicted"/>
<name>A0A0E9VGM5_ANGAN</name>
<protein>
    <submittedName>
        <fullName evidence="1">Uncharacterized protein</fullName>
    </submittedName>
</protein>